<dbReference type="InterPro" id="IPR029033">
    <property type="entry name" value="His_PPase_superfam"/>
</dbReference>
<dbReference type="GO" id="GO:0005737">
    <property type="term" value="C:cytoplasm"/>
    <property type="evidence" value="ECO:0007669"/>
    <property type="project" value="TreeGrafter"/>
</dbReference>
<gene>
    <name evidence="2" type="ORF">JQV55_15685</name>
</gene>
<evidence type="ECO:0000313" key="2">
    <source>
        <dbReference type="EMBL" id="MBM1715011.1"/>
    </source>
</evidence>
<name>A0AAE2W026_9RHOB</name>
<dbReference type="PANTHER" id="PTHR48100">
    <property type="entry name" value="BROAD-SPECIFICITY PHOSPHATASE YOR283W-RELATED"/>
    <property type="match status" value="1"/>
</dbReference>
<dbReference type="InterPro" id="IPR013078">
    <property type="entry name" value="His_Pase_superF_clade-1"/>
</dbReference>
<dbReference type="EMBL" id="JAFBRM010000004">
    <property type="protein sequence ID" value="MBM1715011.1"/>
    <property type="molecule type" value="Genomic_DNA"/>
</dbReference>
<feature type="binding site" evidence="1">
    <location>
        <position position="57"/>
    </location>
    <ligand>
        <name>substrate</name>
    </ligand>
</feature>
<dbReference type="SMART" id="SM00855">
    <property type="entry name" value="PGAM"/>
    <property type="match status" value="1"/>
</dbReference>
<organism evidence="2 3">
    <name type="scientific">Sulfitobacter geojensis</name>
    <dbReference type="NCBI Taxonomy" id="1342299"/>
    <lineage>
        <taxon>Bacteria</taxon>
        <taxon>Pseudomonadati</taxon>
        <taxon>Pseudomonadota</taxon>
        <taxon>Alphaproteobacteria</taxon>
        <taxon>Rhodobacterales</taxon>
        <taxon>Roseobacteraceae</taxon>
        <taxon>Sulfitobacter</taxon>
    </lineage>
</organism>
<dbReference type="PANTHER" id="PTHR48100:SF59">
    <property type="entry name" value="ADENOSYLCOBALAMIN_ALPHA-RIBAZOLE PHOSPHATASE"/>
    <property type="match status" value="1"/>
</dbReference>
<dbReference type="Pfam" id="PF00300">
    <property type="entry name" value="His_Phos_1"/>
    <property type="match status" value="1"/>
</dbReference>
<protein>
    <submittedName>
        <fullName evidence="2">Histidine phosphatase family protein</fullName>
    </submittedName>
</protein>
<dbReference type="Proteomes" id="UP000732193">
    <property type="component" value="Unassembled WGS sequence"/>
</dbReference>
<dbReference type="RefSeq" id="WP_203242921.1">
    <property type="nucleotide sequence ID" value="NZ_JAFBRH010000004.1"/>
</dbReference>
<proteinExistence type="predicted"/>
<dbReference type="PIRSF" id="PIRSF000709">
    <property type="entry name" value="6PFK_2-Ptase"/>
    <property type="match status" value="1"/>
</dbReference>
<feature type="binding site" evidence="1">
    <location>
        <begin position="8"/>
        <end position="15"/>
    </location>
    <ligand>
        <name>substrate</name>
    </ligand>
</feature>
<dbReference type="Gene3D" id="3.40.50.1240">
    <property type="entry name" value="Phosphoglycerate mutase-like"/>
    <property type="match status" value="1"/>
</dbReference>
<comment type="caution">
    <text evidence="2">The sequence shown here is derived from an EMBL/GenBank/DDBJ whole genome shotgun (WGS) entry which is preliminary data.</text>
</comment>
<dbReference type="GO" id="GO:0016791">
    <property type="term" value="F:phosphatase activity"/>
    <property type="evidence" value="ECO:0007669"/>
    <property type="project" value="TreeGrafter"/>
</dbReference>
<keyword evidence="3" id="KW-1185">Reference proteome</keyword>
<sequence length="194" mass="22053">MIRLALLRHGHTEWNRAGRIQGRTDIPLDAEAKRDLSKLMLPTAWQEATLFSSPLSRATDTARIVAGKEPHTDPALIEMNWGAWEGKFGKEMRADPDSGYRDIETWGWNYTPPDGEPPLALLNRLEPWVAQLQGDSIAVCHIGVMRVLLARATGWQFDGPAPFQIKRNRLYIIEITDKDWHLQNEPVRLVARPT</sequence>
<dbReference type="AlphaFoldDB" id="A0AAE2W026"/>
<dbReference type="SUPFAM" id="SSF53254">
    <property type="entry name" value="Phosphoglycerate mutase-like"/>
    <property type="match status" value="1"/>
</dbReference>
<dbReference type="CDD" id="cd07067">
    <property type="entry name" value="HP_PGM_like"/>
    <property type="match status" value="1"/>
</dbReference>
<reference evidence="2 3" key="1">
    <citation type="submission" date="2021-01" db="EMBL/GenBank/DDBJ databases">
        <title>Diatom-associated Roseobacters Show Island Model of Population Structure.</title>
        <authorList>
            <person name="Qu L."/>
            <person name="Feng X."/>
            <person name="Chen Y."/>
            <person name="Li L."/>
            <person name="Wang X."/>
            <person name="Hu Z."/>
            <person name="Wang H."/>
            <person name="Luo H."/>
        </authorList>
    </citation>
    <scope>NUCLEOTIDE SEQUENCE [LARGE SCALE GENOMIC DNA]</scope>
    <source>
        <strain evidence="2 3">TR60-84</strain>
    </source>
</reference>
<dbReference type="InterPro" id="IPR050275">
    <property type="entry name" value="PGM_Phosphatase"/>
</dbReference>
<accession>A0AAE2W026</accession>
<evidence type="ECO:0000313" key="3">
    <source>
        <dbReference type="Proteomes" id="UP000732193"/>
    </source>
</evidence>
<evidence type="ECO:0000256" key="1">
    <source>
        <dbReference type="PIRSR" id="PIRSR613078-2"/>
    </source>
</evidence>